<proteinExistence type="predicted"/>
<comment type="caution">
    <text evidence="1">The sequence shown here is derived from an EMBL/GenBank/DDBJ whole genome shotgun (WGS) entry which is preliminary data.</text>
</comment>
<organism evidence="1 2">
    <name type="scientific">Robbsia betulipollinis</name>
    <dbReference type="NCBI Taxonomy" id="2981849"/>
    <lineage>
        <taxon>Bacteria</taxon>
        <taxon>Pseudomonadati</taxon>
        <taxon>Pseudomonadota</taxon>
        <taxon>Betaproteobacteria</taxon>
        <taxon>Burkholderiales</taxon>
        <taxon>Burkholderiaceae</taxon>
        <taxon>Robbsia</taxon>
    </lineage>
</organism>
<dbReference type="Proteomes" id="UP001082899">
    <property type="component" value="Unassembled WGS sequence"/>
</dbReference>
<name>A0ABT3ZTN9_9BURK</name>
<evidence type="ECO:0000313" key="2">
    <source>
        <dbReference type="Proteomes" id="UP001082899"/>
    </source>
</evidence>
<dbReference type="EMBL" id="JAPMXC010000015">
    <property type="protein sequence ID" value="MCY0389919.1"/>
    <property type="molecule type" value="Genomic_DNA"/>
</dbReference>
<evidence type="ECO:0000313" key="1">
    <source>
        <dbReference type="EMBL" id="MCY0389919.1"/>
    </source>
</evidence>
<accession>A0ABT3ZTN9</accession>
<dbReference type="RefSeq" id="WP_267849880.1">
    <property type="nucleotide sequence ID" value="NZ_JAPMXC010000015.1"/>
</dbReference>
<sequence length="82" mass="8790">MRNKTTTLVESSTTGSLVDISCLIPPGKSPTKGFVPEAFVSFDHWMSTIDSDSNPWDALTTNACAVPLNAEETAFEIKAVQA</sequence>
<reference evidence="1" key="1">
    <citation type="submission" date="2022-11" db="EMBL/GenBank/DDBJ databases">
        <title>Robbsia betulipollinis sp. nov., isolated from pollen of birch (Betula pendula).</title>
        <authorList>
            <person name="Shi H."/>
            <person name="Ambika Manirajan B."/>
            <person name="Ratering S."/>
            <person name="Geissler-Plaum R."/>
            <person name="Schnell S."/>
        </authorList>
    </citation>
    <scope>NUCLEOTIDE SEQUENCE</scope>
    <source>
        <strain evidence="1">Bb-Pol-6</strain>
    </source>
</reference>
<keyword evidence="2" id="KW-1185">Reference proteome</keyword>
<protein>
    <submittedName>
        <fullName evidence="1">Uncharacterized protein</fullName>
    </submittedName>
</protein>
<gene>
    <name evidence="1" type="ORF">OVY01_22530</name>
</gene>